<keyword evidence="3" id="KW-0238">DNA-binding</keyword>
<dbReference type="Gene3D" id="3.40.190.10">
    <property type="entry name" value="Periplasmic binding protein-like II"/>
    <property type="match status" value="2"/>
</dbReference>
<dbReference type="AlphaFoldDB" id="A0A4R1F4J0"/>
<keyword evidence="4" id="KW-0804">Transcription</keyword>
<evidence type="ECO:0000256" key="2">
    <source>
        <dbReference type="ARBA" id="ARBA00023015"/>
    </source>
</evidence>
<organism evidence="6 7">
    <name type="scientific">Cocleimonas flava</name>
    <dbReference type="NCBI Taxonomy" id="634765"/>
    <lineage>
        <taxon>Bacteria</taxon>
        <taxon>Pseudomonadati</taxon>
        <taxon>Pseudomonadota</taxon>
        <taxon>Gammaproteobacteria</taxon>
        <taxon>Thiotrichales</taxon>
        <taxon>Thiotrichaceae</taxon>
        <taxon>Cocleimonas</taxon>
    </lineage>
</organism>
<gene>
    <name evidence="6" type="ORF">EV695_0611</name>
</gene>
<dbReference type="CDD" id="cd05466">
    <property type="entry name" value="PBP2_LTTR_substrate"/>
    <property type="match status" value="1"/>
</dbReference>
<protein>
    <submittedName>
        <fullName evidence="6">LysR family transcriptional regulator</fullName>
    </submittedName>
</protein>
<evidence type="ECO:0000313" key="7">
    <source>
        <dbReference type="Proteomes" id="UP000294887"/>
    </source>
</evidence>
<dbReference type="InterPro" id="IPR000847">
    <property type="entry name" value="LysR_HTH_N"/>
</dbReference>
<feature type="domain" description="HTH lysR-type" evidence="5">
    <location>
        <begin position="1"/>
        <end position="58"/>
    </location>
</feature>
<dbReference type="Proteomes" id="UP000294887">
    <property type="component" value="Unassembled WGS sequence"/>
</dbReference>
<dbReference type="EMBL" id="SMFQ01000002">
    <property type="protein sequence ID" value="TCJ88753.1"/>
    <property type="molecule type" value="Genomic_DNA"/>
</dbReference>
<evidence type="ECO:0000256" key="1">
    <source>
        <dbReference type="ARBA" id="ARBA00009437"/>
    </source>
</evidence>
<accession>A0A4R1F4J0</accession>
<dbReference type="InterPro" id="IPR005119">
    <property type="entry name" value="LysR_subst-bd"/>
</dbReference>
<dbReference type="PANTHER" id="PTHR30126">
    <property type="entry name" value="HTH-TYPE TRANSCRIPTIONAL REGULATOR"/>
    <property type="match status" value="1"/>
</dbReference>
<dbReference type="Pfam" id="PF03466">
    <property type="entry name" value="LysR_substrate"/>
    <property type="match status" value="1"/>
</dbReference>
<keyword evidence="2" id="KW-0805">Transcription regulation</keyword>
<dbReference type="PRINTS" id="PR00039">
    <property type="entry name" value="HTHLYSR"/>
</dbReference>
<dbReference type="InterPro" id="IPR036388">
    <property type="entry name" value="WH-like_DNA-bd_sf"/>
</dbReference>
<comment type="caution">
    <text evidence="6">The sequence shown here is derived from an EMBL/GenBank/DDBJ whole genome shotgun (WGS) entry which is preliminary data.</text>
</comment>
<keyword evidence="7" id="KW-1185">Reference proteome</keyword>
<evidence type="ECO:0000313" key="6">
    <source>
        <dbReference type="EMBL" id="TCJ88753.1"/>
    </source>
</evidence>
<dbReference type="Pfam" id="PF00126">
    <property type="entry name" value="HTH_1"/>
    <property type="match status" value="1"/>
</dbReference>
<dbReference type="SUPFAM" id="SSF53850">
    <property type="entry name" value="Periplasmic binding protein-like II"/>
    <property type="match status" value="1"/>
</dbReference>
<dbReference type="Gene3D" id="1.10.10.10">
    <property type="entry name" value="Winged helix-like DNA-binding domain superfamily/Winged helix DNA-binding domain"/>
    <property type="match status" value="1"/>
</dbReference>
<dbReference type="InterPro" id="IPR036390">
    <property type="entry name" value="WH_DNA-bd_sf"/>
</dbReference>
<dbReference type="FunFam" id="1.10.10.10:FF:000001">
    <property type="entry name" value="LysR family transcriptional regulator"/>
    <property type="match status" value="1"/>
</dbReference>
<dbReference type="GO" id="GO:0000976">
    <property type="term" value="F:transcription cis-regulatory region binding"/>
    <property type="evidence" value="ECO:0007669"/>
    <property type="project" value="TreeGrafter"/>
</dbReference>
<name>A0A4R1F4J0_9GAMM</name>
<dbReference type="SUPFAM" id="SSF46785">
    <property type="entry name" value="Winged helix' DNA-binding domain"/>
    <property type="match status" value="1"/>
</dbReference>
<evidence type="ECO:0000256" key="3">
    <source>
        <dbReference type="ARBA" id="ARBA00023125"/>
    </source>
</evidence>
<dbReference type="PANTHER" id="PTHR30126:SF40">
    <property type="entry name" value="HTH-TYPE TRANSCRIPTIONAL REGULATOR GLTR"/>
    <property type="match status" value="1"/>
</dbReference>
<evidence type="ECO:0000259" key="5">
    <source>
        <dbReference type="PROSITE" id="PS50931"/>
    </source>
</evidence>
<sequence>MKTYNFKAFVYVAREGNLTRAAKRLFLTQSALSLQIKKLQEQLNLVLFERTPHGMRLTEAGQRLLPAAERALQAENDFSNEAAGLDNAVSGRLRLGTILDPEFLRLGDYLSLLTKRHPALMLELTHGMSGTVAELVKNDQLDVAFTLGPPDLADLSDKYHLIKLREFSYRVIAPLGWRSRVEGMNWEELAKLPWIGTPPNSVHHQLLSKKFASIDARQNIVASVDLEQSMMNLVLSGVGLSLARHSNALDASHAHGVVIADKVSLDAGLCFICRKDCHSNPSIEAAMTAVEDVWLNNK</sequence>
<proteinExistence type="inferred from homology"/>
<reference evidence="6 7" key="1">
    <citation type="submission" date="2019-03" db="EMBL/GenBank/DDBJ databases">
        <title>Genomic Encyclopedia of Type Strains, Phase IV (KMG-IV): sequencing the most valuable type-strain genomes for metagenomic binning, comparative biology and taxonomic classification.</title>
        <authorList>
            <person name="Goeker M."/>
        </authorList>
    </citation>
    <scope>NUCLEOTIDE SEQUENCE [LARGE SCALE GENOMIC DNA]</scope>
    <source>
        <strain evidence="6 7">DSM 24830</strain>
    </source>
</reference>
<comment type="similarity">
    <text evidence="1">Belongs to the LysR transcriptional regulatory family.</text>
</comment>
<evidence type="ECO:0000256" key="4">
    <source>
        <dbReference type="ARBA" id="ARBA00023163"/>
    </source>
</evidence>
<dbReference type="OrthoDB" id="9803735at2"/>
<dbReference type="GO" id="GO:0003700">
    <property type="term" value="F:DNA-binding transcription factor activity"/>
    <property type="evidence" value="ECO:0007669"/>
    <property type="project" value="InterPro"/>
</dbReference>
<dbReference type="RefSeq" id="WP_131904429.1">
    <property type="nucleotide sequence ID" value="NZ_BAAAFU010000008.1"/>
</dbReference>
<dbReference type="PROSITE" id="PS50931">
    <property type="entry name" value="HTH_LYSR"/>
    <property type="match status" value="1"/>
</dbReference>